<reference evidence="11" key="1">
    <citation type="submission" date="2018-06" db="EMBL/GenBank/DDBJ databases">
        <authorList>
            <person name="Zhirakovskaya E."/>
        </authorList>
    </citation>
    <scope>NUCLEOTIDE SEQUENCE</scope>
</reference>
<evidence type="ECO:0000256" key="6">
    <source>
        <dbReference type="ARBA" id="ARBA00023136"/>
    </source>
</evidence>
<dbReference type="SUPFAM" id="SSF49464">
    <property type="entry name" value="Carboxypeptidase regulatory domain-like"/>
    <property type="match status" value="1"/>
</dbReference>
<dbReference type="InterPro" id="IPR039426">
    <property type="entry name" value="TonB-dep_rcpt-like"/>
</dbReference>
<dbReference type="AlphaFoldDB" id="A0A3B0QRC3"/>
<evidence type="ECO:0000259" key="10">
    <source>
        <dbReference type="Pfam" id="PF07715"/>
    </source>
</evidence>
<keyword evidence="8" id="KW-0998">Cell outer membrane</keyword>
<keyword evidence="4" id="KW-0732">Signal</keyword>
<keyword evidence="7 11" id="KW-0675">Receptor</keyword>
<dbReference type="GO" id="GO:0009279">
    <property type="term" value="C:cell outer membrane"/>
    <property type="evidence" value="ECO:0007669"/>
    <property type="project" value="UniProtKB-SubCell"/>
</dbReference>
<dbReference type="EMBL" id="UOEB01000052">
    <property type="protein sequence ID" value="VAV82981.1"/>
    <property type="molecule type" value="Genomic_DNA"/>
</dbReference>
<dbReference type="InterPro" id="IPR037066">
    <property type="entry name" value="Plug_dom_sf"/>
</dbReference>
<accession>A0A3B0QRC3</accession>
<dbReference type="GO" id="GO:0015344">
    <property type="term" value="F:siderophore uptake transmembrane transporter activity"/>
    <property type="evidence" value="ECO:0007669"/>
    <property type="project" value="TreeGrafter"/>
</dbReference>
<dbReference type="PANTHER" id="PTHR30069:SF29">
    <property type="entry name" value="HEMOGLOBIN AND HEMOGLOBIN-HAPTOGLOBIN-BINDING PROTEIN 1-RELATED"/>
    <property type="match status" value="1"/>
</dbReference>
<feature type="domain" description="TonB-dependent receptor plug" evidence="10">
    <location>
        <begin position="117"/>
        <end position="195"/>
    </location>
</feature>
<evidence type="ECO:0000256" key="5">
    <source>
        <dbReference type="ARBA" id="ARBA00023077"/>
    </source>
</evidence>
<feature type="domain" description="TonB-dependent receptor-like beta-barrel" evidence="9">
    <location>
        <begin position="319"/>
        <end position="814"/>
    </location>
</feature>
<keyword evidence="3" id="KW-0812">Transmembrane</keyword>
<evidence type="ECO:0000256" key="4">
    <source>
        <dbReference type="ARBA" id="ARBA00022729"/>
    </source>
</evidence>
<evidence type="ECO:0000256" key="3">
    <source>
        <dbReference type="ARBA" id="ARBA00022692"/>
    </source>
</evidence>
<gene>
    <name evidence="11" type="ORF">MNBD_BACTEROID02-267</name>
</gene>
<evidence type="ECO:0000256" key="2">
    <source>
        <dbReference type="ARBA" id="ARBA00022448"/>
    </source>
</evidence>
<dbReference type="InterPro" id="IPR036942">
    <property type="entry name" value="Beta-barrel_TonB_sf"/>
</dbReference>
<dbReference type="Gene3D" id="2.170.130.10">
    <property type="entry name" value="TonB-dependent receptor, plug domain"/>
    <property type="match status" value="1"/>
</dbReference>
<dbReference type="PROSITE" id="PS01156">
    <property type="entry name" value="TONB_DEPENDENT_REC_2"/>
    <property type="match status" value="1"/>
</dbReference>
<dbReference type="Pfam" id="PF13715">
    <property type="entry name" value="CarbopepD_reg_2"/>
    <property type="match status" value="1"/>
</dbReference>
<dbReference type="Pfam" id="PF00593">
    <property type="entry name" value="TonB_dep_Rec_b-barrel"/>
    <property type="match status" value="1"/>
</dbReference>
<name>A0A3B0QRC3_9ZZZZ</name>
<evidence type="ECO:0000256" key="7">
    <source>
        <dbReference type="ARBA" id="ARBA00023170"/>
    </source>
</evidence>
<organism evidence="11">
    <name type="scientific">hydrothermal vent metagenome</name>
    <dbReference type="NCBI Taxonomy" id="652676"/>
    <lineage>
        <taxon>unclassified sequences</taxon>
        <taxon>metagenomes</taxon>
        <taxon>ecological metagenomes</taxon>
    </lineage>
</organism>
<comment type="subcellular location">
    <subcellularLocation>
        <location evidence="1">Cell outer membrane</location>
        <topology evidence="1">Multi-pass membrane protein</topology>
    </subcellularLocation>
</comment>
<keyword evidence="6" id="KW-0472">Membrane</keyword>
<keyword evidence="2" id="KW-0813">Transport</keyword>
<evidence type="ECO:0000256" key="8">
    <source>
        <dbReference type="ARBA" id="ARBA00023237"/>
    </source>
</evidence>
<dbReference type="Gene3D" id="2.60.40.1120">
    <property type="entry name" value="Carboxypeptidase-like, regulatory domain"/>
    <property type="match status" value="1"/>
</dbReference>
<protein>
    <submittedName>
        <fullName evidence="11">TonB-dependent receptor</fullName>
    </submittedName>
</protein>
<dbReference type="PANTHER" id="PTHR30069">
    <property type="entry name" value="TONB-DEPENDENT OUTER MEMBRANE RECEPTOR"/>
    <property type="match status" value="1"/>
</dbReference>
<evidence type="ECO:0000259" key="9">
    <source>
        <dbReference type="Pfam" id="PF00593"/>
    </source>
</evidence>
<proteinExistence type="predicted"/>
<dbReference type="InterPro" id="IPR000531">
    <property type="entry name" value="Beta-barrel_TonB"/>
</dbReference>
<evidence type="ECO:0000256" key="1">
    <source>
        <dbReference type="ARBA" id="ARBA00004571"/>
    </source>
</evidence>
<sequence length="852" mass="93773">MKKITHFLLIAVALVYSTAAIAQSTVTGTVLDSETNTPLPGVNVIEKGTTNGVSADFDGNFTLKTESTDAIIVISYVGFLSQEVSISGDTDLGNIMLEPSPFGLDEINIIASVAVDRKTPVAVSTVRADEIELKLGSQEFPEILKSTPGIFATRAGGGFGDGRINVRGFSSVNVAVLINGIPINDMENGRVFWSNWAGLGGVTSQMQVQRGLGASKLAVPSVGGTINIITRTTDVEAGGNVFADVGNDRRRKYGLMYSTGLMDNGFAVTIAADKTDGDGYVDGTQFTSVSYFINISNRINDQHKLSFSAFGAKQRHGQRQNRSLISTYRESERGIKYNPDWGYKNGQVTSIEDNFYNKPQLSLNHYWTISDKTTLSTAAYASWGSGGGGGTLGSNLDGQDGRFKFDSNDYKIGVLGPVDLDRIVRENIANGANGSSAALRASRNDHSWYGVLSTLKTDLSDNLVLLAGIDFRDYVGKHFREVTDLLGGQFIINDGDVNNPLNPARVGDKVNYWNDGKVGWLGLFTQLEYTKDKLNTFLSLSGSNTSYKRIDYFNYTPDDPLRATDRFNFLGFSVKGGANYNLNDKHNIFANIGYFEKAADFRAVFPNFNNEDINANAENEKITSFELGYGFRGEKFAANVNLYSTQWKDRTLSRSFEQPDGTFASANILGVNALHKGIELDFTYKATDKFTLTGMASFGDWRWQNDLRDIQIFDEEQNLIDTVNIFIKDLRVSDAAQTTMALGMNLEVMPRTNLTIDYNYFDNLYARYNPNDRGVEGAPEAWKLPDYGTFNVFLRHSFDLGEFDATLTARMYNVFDTNYIPDALDGSASDAATSLVWFGNGRTFNIGVKINF</sequence>
<keyword evidence="5" id="KW-0798">TonB box</keyword>
<dbReference type="GO" id="GO:0044718">
    <property type="term" value="P:siderophore transmembrane transport"/>
    <property type="evidence" value="ECO:0007669"/>
    <property type="project" value="TreeGrafter"/>
</dbReference>
<dbReference type="InterPro" id="IPR012910">
    <property type="entry name" value="Plug_dom"/>
</dbReference>
<dbReference type="Gene3D" id="2.40.170.20">
    <property type="entry name" value="TonB-dependent receptor, beta-barrel domain"/>
    <property type="match status" value="1"/>
</dbReference>
<dbReference type="SUPFAM" id="SSF56935">
    <property type="entry name" value="Porins"/>
    <property type="match status" value="1"/>
</dbReference>
<dbReference type="InterPro" id="IPR010917">
    <property type="entry name" value="TonB_rcpt_CS"/>
</dbReference>
<dbReference type="PROSITE" id="PS52016">
    <property type="entry name" value="TONB_DEPENDENT_REC_3"/>
    <property type="match status" value="1"/>
</dbReference>
<evidence type="ECO:0000313" key="11">
    <source>
        <dbReference type="EMBL" id="VAV82981.1"/>
    </source>
</evidence>
<dbReference type="Pfam" id="PF07715">
    <property type="entry name" value="Plug"/>
    <property type="match status" value="1"/>
</dbReference>
<dbReference type="InterPro" id="IPR008969">
    <property type="entry name" value="CarboxyPept-like_regulatory"/>
</dbReference>